<dbReference type="PANTHER" id="PTHR14611:SF2">
    <property type="entry name" value="TECTONIC"/>
    <property type="match status" value="1"/>
</dbReference>
<keyword evidence="2 6" id="KW-0732">Signal</keyword>
<evidence type="ECO:0000256" key="5">
    <source>
        <dbReference type="SAM" id="Phobius"/>
    </source>
</evidence>
<evidence type="ECO:0000259" key="7">
    <source>
        <dbReference type="Pfam" id="PF07773"/>
    </source>
</evidence>
<dbReference type="RefSeq" id="XP_016609230.1">
    <property type="nucleotide sequence ID" value="XM_016752524.1"/>
</dbReference>
<keyword evidence="4" id="KW-0325">Glycoprotein</keyword>
<protein>
    <submittedName>
        <fullName evidence="9">Uncharacterized protein</fullName>
    </submittedName>
</protein>
<evidence type="ECO:0000256" key="2">
    <source>
        <dbReference type="ARBA" id="ARBA00022729"/>
    </source>
</evidence>
<proteinExistence type="inferred from homology"/>
<dbReference type="STRING" id="645134.A0A0L0HIC3"/>
<comment type="similarity">
    <text evidence="1">Belongs to the tectonic family.</text>
</comment>
<dbReference type="InterPro" id="IPR040354">
    <property type="entry name" value="TCTN1-3"/>
</dbReference>
<evidence type="ECO:0000256" key="3">
    <source>
        <dbReference type="ARBA" id="ARBA00022794"/>
    </source>
</evidence>
<feature type="domain" description="Tectonic-1-3" evidence="7">
    <location>
        <begin position="160"/>
        <end position="320"/>
    </location>
</feature>
<dbReference type="InterPro" id="IPR011677">
    <property type="entry name" value="TCTN1-3_dom"/>
</dbReference>
<feature type="domain" description="Tectonic-1-3 N-terminal" evidence="8">
    <location>
        <begin position="29"/>
        <end position="115"/>
    </location>
</feature>
<reference evidence="9 10" key="1">
    <citation type="submission" date="2009-08" db="EMBL/GenBank/DDBJ databases">
        <title>The Genome Sequence of Spizellomyces punctatus strain DAOM BR117.</title>
        <authorList>
            <consortium name="The Broad Institute Genome Sequencing Platform"/>
            <person name="Russ C."/>
            <person name="Cuomo C."/>
            <person name="Shea T."/>
            <person name="Young S.K."/>
            <person name="Zeng Q."/>
            <person name="Koehrsen M."/>
            <person name="Haas B."/>
            <person name="Borodovsky M."/>
            <person name="Guigo R."/>
            <person name="Alvarado L."/>
            <person name="Berlin A."/>
            <person name="Bochicchio J."/>
            <person name="Borenstein D."/>
            <person name="Chapman S."/>
            <person name="Chen Z."/>
            <person name="Engels R."/>
            <person name="Freedman E."/>
            <person name="Gellesch M."/>
            <person name="Goldberg J."/>
            <person name="Griggs A."/>
            <person name="Gujja S."/>
            <person name="Heiman D."/>
            <person name="Hepburn T."/>
            <person name="Howarth C."/>
            <person name="Jen D."/>
            <person name="Larson L."/>
            <person name="Lewis B."/>
            <person name="Mehta T."/>
            <person name="Park D."/>
            <person name="Pearson M."/>
            <person name="Roberts A."/>
            <person name="Saif S."/>
            <person name="Shenoy N."/>
            <person name="Sisk P."/>
            <person name="Stolte C."/>
            <person name="Sykes S."/>
            <person name="Thomson T."/>
            <person name="Walk T."/>
            <person name="White J."/>
            <person name="Yandava C."/>
            <person name="Burger G."/>
            <person name="Gray M.W."/>
            <person name="Holland P.W.H."/>
            <person name="King N."/>
            <person name="Lang F.B.F."/>
            <person name="Roger A.J."/>
            <person name="Ruiz-Trillo I."/>
            <person name="Lander E."/>
            <person name="Nusbaum C."/>
        </authorList>
    </citation>
    <scope>NUCLEOTIDE SEQUENCE [LARGE SCALE GENOMIC DNA]</scope>
    <source>
        <strain evidence="9 10">DAOM BR117</strain>
    </source>
</reference>
<keyword evidence="10" id="KW-1185">Reference proteome</keyword>
<dbReference type="Pfam" id="PF25752">
    <property type="entry name" value="DUF1619_N"/>
    <property type="match status" value="1"/>
</dbReference>
<dbReference type="VEuPathDB" id="FungiDB:SPPG_04281"/>
<dbReference type="InParanoid" id="A0A0L0HIC3"/>
<dbReference type="EMBL" id="KQ257455">
    <property type="protein sequence ID" value="KND01191.1"/>
    <property type="molecule type" value="Genomic_DNA"/>
</dbReference>
<gene>
    <name evidence="9" type="ORF">SPPG_04281</name>
</gene>
<evidence type="ECO:0000256" key="1">
    <source>
        <dbReference type="ARBA" id="ARBA00007633"/>
    </source>
</evidence>
<feature type="transmembrane region" description="Helical" evidence="5">
    <location>
        <begin position="579"/>
        <end position="599"/>
    </location>
</feature>
<evidence type="ECO:0000256" key="4">
    <source>
        <dbReference type="ARBA" id="ARBA00023180"/>
    </source>
</evidence>
<keyword evidence="5" id="KW-0812">Transmembrane</keyword>
<keyword evidence="5" id="KW-1133">Transmembrane helix</keyword>
<dbReference type="Pfam" id="PF07773">
    <property type="entry name" value="TCTN_DUF1619"/>
    <property type="match status" value="2"/>
</dbReference>
<organism evidence="9 10">
    <name type="scientific">Spizellomyces punctatus (strain DAOM BR117)</name>
    <dbReference type="NCBI Taxonomy" id="645134"/>
    <lineage>
        <taxon>Eukaryota</taxon>
        <taxon>Fungi</taxon>
        <taxon>Fungi incertae sedis</taxon>
        <taxon>Chytridiomycota</taxon>
        <taxon>Chytridiomycota incertae sedis</taxon>
        <taxon>Chytridiomycetes</taxon>
        <taxon>Spizellomycetales</taxon>
        <taxon>Spizellomycetaceae</taxon>
        <taxon>Spizellomyces</taxon>
    </lineage>
</organism>
<evidence type="ECO:0000256" key="6">
    <source>
        <dbReference type="SAM" id="SignalP"/>
    </source>
</evidence>
<dbReference type="eggNOG" id="ENOG502QUK6">
    <property type="taxonomic scope" value="Eukaryota"/>
</dbReference>
<feature type="signal peptide" evidence="6">
    <location>
        <begin position="1"/>
        <end position="32"/>
    </location>
</feature>
<sequence>MTGAHTSMRLRPSRSSLIYLLGWLIRFNVIAAQESCICDQTANLCDPNCCCDPDCTTADRDAYFVGGCLPETGAIAEAGAAAEPFCSQFLVAVNDPSQLVDRSDSGALCIAIDNSPVEGFSYPNPQTYTNTAAFQEIFQRVPFTYQQTSTDAENALSTTPYKYGDSIQVRYGGSPILNAPMPMPSALVNDFCDDANSAKFLVAQSTTCARPMGITQCSAATPFDAAYYTRYTVITDPANPGTTVPITPQCYDASTSASVACTLVPSYSSGLCLNGVTEVQYNVVYEVAGSAVIRTVGAKIMIGTIDANQTSALQRFAVTFSTPTSATTPPVARSGNPGYIVGKPVLTGTLSGTSVTAGPHLTLAKDIYSASSNLISCGTPTDATSRVPVTFGTDVSSGCTLHLNLLDLTTGCAALGTQIQNLQLETLRTVTHVGRMGDADGSVLGDWIEVLGTLPTVASLVAQTVGGVTCSNLLTSIFIDFLVADTGTTTSPQPSIIGARYRYTTGSFTYRCINPSDCLSLGSATQPFRISSAVSFVYVRQQPEMVVPAPPRLVKPLPDDVFYPFHIPSSAASTKSMGLSFWMLCLSGIATAWMGAVLVR</sequence>
<dbReference type="Proteomes" id="UP000053201">
    <property type="component" value="Unassembled WGS sequence"/>
</dbReference>
<evidence type="ECO:0000313" key="9">
    <source>
        <dbReference type="EMBL" id="KND01191.1"/>
    </source>
</evidence>
<feature type="chain" id="PRO_5005540119" evidence="6">
    <location>
        <begin position="33"/>
        <end position="600"/>
    </location>
</feature>
<accession>A0A0L0HIC3</accession>
<name>A0A0L0HIC3_SPIPD</name>
<dbReference type="InterPro" id="IPR057724">
    <property type="entry name" value="TCTN1-3_N"/>
</dbReference>
<dbReference type="OrthoDB" id="2104337at2759"/>
<dbReference type="GO" id="GO:0030030">
    <property type="term" value="P:cell projection organization"/>
    <property type="evidence" value="ECO:0007669"/>
    <property type="project" value="UniProtKB-KW"/>
</dbReference>
<evidence type="ECO:0000259" key="8">
    <source>
        <dbReference type="Pfam" id="PF25752"/>
    </source>
</evidence>
<keyword evidence="3" id="KW-0970">Cilium biogenesis/degradation</keyword>
<dbReference type="GeneID" id="27687739"/>
<dbReference type="PANTHER" id="PTHR14611">
    <property type="entry name" value="TECTONIC FAMILY MEMBER"/>
    <property type="match status" value="1"/>
</dbReference>
<dbReference type="OMA" id="AGDVKIC"/>
<feature type="domain" description="Tectonic-1-3" evidence="7">
    <location>
        <begin position="335"/>
        <end position="509"/>
    </location>
</feature>
<keyword evidence="5" id="KW-0472">Membrane</keyword>
<evidence type="ECO:0000313" key="10">
    <source>
        <dbReference type="Proteomes" id="UP000053201"/>
    </source>
</evidence>
<dbReference type="AlphaFoldDB" id="A0A0L0HIC3"/>